<keyword evidence="6" id="KW-0418">Kinase</keyword>
<evidence type="ECO:0000259" key="12">
    <source>
        <dbReference type="PROSITE" id="PS51698"/>
    </source>
</evidence>
<evidence type="ECO:0000313" key="13">
    <source>
        <dbReference type="EMBL" id="KAK9103651.1"/>
    </source>
</evidence>
<dbReference type="GO" id="GO:0016567">
    <property type="term" value="P:protein ubiquitination"/>
    <property type="evidence" value="ECO:0007669"/>
    <property type="project" value="InterPro"/>
</dbReference>
<dbReference type="Gene3D" id="3.30.200.20">
    <property type="entry name" value="Phosphorylase Kinase, domain 1"/>
    <property type="match status" value="1"/>
</dbReference>
<proteinExistence type="predicted"/>
<evidence type="ECO:0000256" key="5">
    <source>
        <dbReference type="ARBA" id="ARBA00022741"/>
    </source>
</evidence>
<evidence type="ECO:0000256" key="10">
    <source>
        <dbReference type="SAM" id="Coils"/>
    </source>
</evidence>
<feature type="domain" description="Protein kinase" evidence="11">
    <location>
        <begin position="525"/>
        <end position="797"/>
    </location>
</feature>
<dbReference type="PANTHER" id="PTHR45647:SF100">
    <property type="entry name" value="U-BOX DOMAIN-CONTAINING PROTEIN 33"/>
    <property type="match status" value="1"/>
</dbReference>
<evidence type="ECO:0000256" key="9">
    <source>
        <dbReference type="PROSITE-ProRule" id="PRU10141"/>
    </source>
</evidence>
<evidence type="ECO:0000256" key="2">
    <source>
        <dbReference type="ARBA" id="ARBA00004906"/>
    </source>
</evidence>
<dbReference type="InterPro" id="IPR003613">
    <property type="entry name" value="Ubox_domain"/>
</dbReference>
<keyword evidence="14" id="KW-1185">Reference proteome</keyword>
<evidence type="ECO:0000256" key="8">
    <source>
        <dbReference type="ARBA" id="ARBA00022840"/>
    </source>
</evidence>
<sequence length="882" mass="98017">MAIVSSAVSAAAEPPPRGGAATAAAEEKVYVAVGREVKDCKSVLLWTLQNCRGNKICLLHVHQPAQLIPFMGTRFPANKLNEEEVEAYRVLEKGKMHKALNEYISYCAGFGVQVEKLYIEMGNIEQGIVALVAQHGIRRLVMGAAADKNYSRKLTTVKSKKATFVNQQANKACTICFVCKVYLIHTRQGSMYEGEMGLNASPFPSPIATPVEKEQFKSKSFGDGQSDYRRLSNPVQDFLRRVRSANIDSCKGRNTASSSPNVAEEDIVSRSQLDAADLASECGEISTWSPSQCSSISTLSSSEEAVGSLNSIIQMRDEGNGDGPLLSPVHEEVLSCPATHDELQKERRVDDPVYNHLLQARAEAENSKREAFEESLRCRKAEANAMEAIFKAKSSEGLYMSEIKRRKDMENALARDTQELMNTKSKIDEIMKELGFAMDQKTILENQIAECDLTMNKLKEKVTTAVELLNSVKKQRDKTLVERDIVIKEADELRKRMEDEAASSRKPVLLSEFSYLEIEEATRNFDASLMVGEGGYGCVYRGLLRNTEVAVKVLRTHSLQGCSEFQQEVDVLTRVKHPNLVILIGACSEAGSLVYEYLPNGSLEDWLTCNDIGPPLSWQTRIRIATEICSALIFLHSNKPYSIVHGDLKPSNILLDANFTSKLSDFGICRLIPSEKGLADKNTACWRTTPKGTFVYMDPEFLATGELTSKSDVYSFGIILLRLLTGKPAMGIVKEVEYALEKRNLTAILDESAGEYPFEQAKQLAHLALRCCEVKRKNRPDLKSDVWRVLEPMKASFGSSLSFRLGPIEHAIPSYLVCPISREIMRDPHTAADGHTYEGDALRRWIDSGQDTSPVTGLKLDHLAIVPNHALKSAVQEWLQQH</sequence>
<dbReference type="SMART" id="SM00504">
    <property type="entry name" value="Ubox"/>
    <property type="match status" value="1"/>
</dbReference>
<comment type="caution">
    <text evidence="13">The sequence shown here is derived from an EMBL/GenBank/DDBJ whole genome shotgun (WGS) entry which is preliminary data.</text>
</comment>
<comment type="catalytic activity">
    <reaction evidence="1">
        <text>S-ubiquitinyl-[E2 ubiquitin-conjugating enzyme]-L-cysteine + [acceptor protein]-L-lysine = [E2 ubiquitin-conjugating enzyme]-L-cysteine + N(6)-ubiquitinyl-[acceptor protein]-L-lysine.</text>
        <dbReference type="EC" id="2.3.2.27"/>
    </reaction>
</comment>
<evidence type="ECO:0000256" key="7">
    <source>
        <dbReference type="ARBA" id="ARBA00022786"/>
    </source>
</evidence>
<keyword evidence="10" id="KW-0175">Coiled coil</keyword>
<feature type="domain" description="U-box" evidence="12">
    <location>
        <begin position="811"/>
        <end position="882"/>
    </location>
</feature>
<dbReference type="Gene3D" id="3.40.50.620">
    <property type="entry name" value="HUPs"/>
    <property type="match status" value="1"/>
</dbReference>
<name>A0AAP0I0N5_9MAGN</name>
<dbReference type="CDD" id="cd14066">
    <property type="entry name" value="STKc_IRAK"/>
    <property type="match status" value="1"/>
</dbReference>
<feature type="coiled-coil region" evidence="10">
    <location>
        <begin position="406"/>
        <end position="475"/>
    </location>
</feature>
<dbReference type="InterPro" id="IPR011009">
    <property type="entry name" value="Kinase-like_dom_sf"/>
</dbReference>
<evidence type="ECO:0000256" key="3">
    <source>
        <dbReference type="ARBA" id="ARBA00012483"/>
    </source>
</evidence>
<dbReference type="SUPFAM" id="SSF56112">
    <property type="entry name" value="Protein kinase-like (PK-like)"/>
    <property type="match status" value="1"/>
</dbReference>
<dbReference type="InterPro" id="IPR017441">
    <property type="entry name" value="Protein_kinase_ATP_BS"/>
</dbReference>
<dbReference type="Proteomes" id="UP001417504">
    <property type="component" value="Unassembled WGS sequence"/>
</dbReference>
<dbReference type="FunFam" id="3.30.200.20:FF:000162">
    <property type="entry name" value="Adenine nucleotide alpha hydrolase-like domain kinase"/>
    <property type="match status" value="1"/>
</dbReference>
<dbReference type="InterPro" id="IPR051348">
    <property type="entry name" value="U-box_ubiquitin_ligases"/>
</dbReference>
<dbReference type="GO" id="GO:0061630">
    <property type="term" value="F:ubiquitin protein ligase activity"/>
    <property type="evidence" value="ECO:0007669"/>
    <property type="project" value="UniProtKB-EC"/>
</dbReference>
<dbReference type="InterPro" id="IPR014729">
    <property type="entry name" value="Rossmann-like_a/b/a_fold"/>
</dbReference>
<dbReference type="Pfam" id="PF04564">
    <property type="entry name" value="U-box"/>
    <property type="match status" value="1"/>
</dbReference>
<dbReference type="InterPro" id="IPR000719">
    <property type="entry name" value="Prot_kinase_dom"/>
</dbReference>
<dbReference type="PROSITE" id="PS50011">
    <property type="entry name" value="PROTEIN_KINASE_DOM"/>
    <property type="match status" value="1"/>
</dbReference>
<dbReference type="EMBL" id="JBBNAE010000008">
    <property type="protein sequence ID" value="KAK9103651.1"/>
    <property type="molecule type" value="Genomic_DNA"/>
</dbReference>
<protein>
    <recommendedName>
        <fullName evidence="3">RING-type E3 ubiquitin transferase</fullName>
        <ecNumber evidence="3">2.3.2.27</ecNumber>
    </recommendedName>
</protein>
<accession>A0AAP0I0N5</accession>
<dbReference type="SUPFAM" id="SSF52402">
    <property type="entry name" value="Adenine nucleotide alpha hydrolases-like"/>
    <property type="match status" value="1"/>
</dbReference>
<dbReference type="Gene3D" id="3.30.40.10">
    <property type="entry name" value="Zinc/RING finger domain, C3HC4 (zinc finger)"/>
    <property type="match status" value="1"/>
</dbReference>
<evidence type="ECO:0000256" key="1">
    <source>
        <dbReference type="ARBA" id="ARBA00000900"/>
    </source>
</evidence>
<dbReference type="EC" id="2.3.2.27" evidence="3"/>
<dbReference type="CDD" id="cd01989">
    <property type="entry name" value="USP_STK_Ubox_N"/>
    <property type="match status" value="1"/>
</dbReference>
<dbReference type="GO" id="GO:0005524">
    <property type="term" value="F:ATP binding"/>
    <property type="evidence" value="ECO:0007669"/>
    <property type="project" value="UniProtKB-UniRule"/>
</dbReference>
<evidence type="ECO:0000256" key="6">
    <source>
        <dbReference type="ARBA" id="ARBA00022777"/>
    </source>
</evidence>
<dbReference type="InterPro" id="IPR008271">
    <property type="entry name" value="Ser/Thr_kinase_AS"/>
</dbReference>
<gene>
    <name evidence="13" type="ORF">Sjap_020905</name>
</gene>
<dbReference type="CDD" id="cd16655">
    <property type="entry name" value="RING-Ubox_WDSUB1-like"/>
    <property type="match status" value="1"/>
</dbReference>
<comment type="pathway">
    <text evidence="2">Protein modification; protein ubiquitination.</text>
</comment>
<dbReference type="InterPro" id="IPR013083">
    <property type="entry name" value="Znf_RING/FYVE/PHD"/>
</dbReference>
<dbReference type="Gene3D" id="1.10.510.10">
    <property type="entry name" value="Transferase(Phosphotransferase) domain 1"/>
    <property type="match status" value="1"/>
</dbReference>
<keyword evidence="4" id="KW-0808">Transferase</keyword>
<keyword evidence="7" id="KW-0833">Ubl conjugation pathway</keyword>
<evidence type="ECO:0000256" key="4">
    <source>
        <dbReference type="ARBA" id="ARBA00022679"/>
    </source>
</evidence>
<evidence type="ECO:0000313" key="14">
    <source>
        <dbReference type="Proteomes" id="UP001417504"/>
    </source>
</evidence>
<dbReference type="SMART" id="SM00220">
    <property type="entry name" value="S_TKc"/>
    <property type="match status" value="1"/>
</dbReference>
<dbReference type="GO" id="GO:0004672">
    <property type="term" value="F:protein kinase activity"/>
    <property type="evidence" value="ECO:0007669"/>
    <property type="project" value="InterPro"/>
</dbReference>
<dbReference type="SUPFAM" id="SSF57850">
    <property type="entry name" value="RING/U-box"/>
    <property type="match status" value="1"/>
</dbReference>
<feature type="binding site" evidence="9">
    <location>
        <position position="552"/>
    </location>
    <ligand>
        <name>ATP</name>
        <dbReference type="ChEBI" id="CHEBI:30616"/>
    </ligand>
</feature>
<dbReference type="PROSITE" id="PS00107">
    <property type="entry name" value="PROTEIN_KINASE_ATP"/>
    <property type="match status" value="1"/>
</dbReference>
<dbReference type="PROSITE" id="PS00108">
    <property type="entry name" value="PROTEIN_KINASE_ST"/>
    <property type="match status" value="1"/>
</dbReference>
<keyword evidence="8 9" id="KW-0067">ATP-binding</keyword>
<evidence type="ECO:0000259" key="11">
    <source>
        <dbReference type="PROSITE" id="PS50011"/>
    </source>
</evidence>
<organism evidence="13 14">
    <name type="scientific">Stephania japonica</name>
    <dbReference type="NCBI Taxonomy" id="461633"/>
    <lineage>
        <taxon>Eukaryota</taxon>
        <taxon>Viridiplantae</taxon>
        <taxon>Streptophyta</taxon>
        <taxon>Embryophyta</taxon>
        <taxon>Tracheophyta</taxon>
        <taxon>Spermatophyta</taxon>
        <taxon>Magnoliopsida</taxon>
        <taxon>Ranunculales</taxon>
        <taxon>Menispermaceae</taxon>
        <taxon>Menispermoideae</taxon>
        <taxon>Cissampelideae</taxon>
        <taxon>Stephania</taxon>
    </lineage>
</organism>
<keyword evidence="5 9" id="KW-0547">Nucleotide-binding</keyword>
<dbReference type="PROSITE" id="PS51698">
    <property type="entry name" value="U_BOX"/>
    <property type="match status" value="1"/>
</dbReference>
<reference evidence="13 14" key="1">
    <citation type="submission" date="2024-01" db="EMBL/GenBank/DDBJ databases">
        <title>Genome assemblies of Stephania.</title>
        <authorList>
            <person name="Yang L."/>
        </authorList>
    </citation>
    <scope>NUCLEOTIDE SEQUENCE [LARGE SCALE GENOMIC DNA]</scope>
    <source>
        <strain evidence="13">QJT</strain>
        <tissue evidence="13">Leaf</tissue>
    </source>
</reference>
<dbReference type="Pfam" id="PF00069">
    <property type="entry name" value="Pkinase"/>
    <property type="match status" value="1"/>
</dbReference>
<dbReference type="AlphaFoldDB" id="A0AAP0I0N5"/>
<dbReference type="PANTHER" id="PTHR45647">
    <property type="entry name" value="OS02G0152300 PROTEIN"/>
    <property type="match status" value="1"/>
</dbReference>